<feature type="region of interest" description="Disordered" evidence="1">
    <location>
        <begin position="173"/>
        <end position="194"/>
    </location>
</feature>
<keyword evidence="2" id="KW-1133">Transmembrane helix</keyword>
<comment type="caution">
    <text evidence="3">The sequence shown here is derived from an EMBL/GenBank/DDBJ whole genome shotgun (WGS) entry which is preliminary data.</text>
</comment>
<proteinExistence type="predicted"/>
<reference evidence="4" key="1">
    <citation type="submission" date="2016-06" db="EMBL/GenBank/DDBJ databases">
        <authorList>
            <person name="Sutton G."/>
            <person name="Brinkac L."/>
            <person name="Sanka R."/>
            <person name="Adams M."/>
            <person name="Lau E."/>
            <person name="Garcia-Basteiro A."/>
            <person name="Lopez-Varela E."/>
            <person name="Palencia S."/>
        </authorList>
    </citation>
    <scope>NUCLEOTIDE SEQUENCE [LARGE SCALE GENOMIC DNA]</scope>
    <source>
        <strain evidence="4">1245335.1</strain>
    </source>
</reference>
<keyword evidence="2" id="KW-0812">Transmembrane</keyword>
<feature type="transmembrane region" description="Helical" evidence="2">
    <location>
        <begin position="133"/>
        <end position="152"/>
    </location>
</feature>
<dbReference type="AlphaFoldDB" id="A0A1A3NE31"/>
<organism evidence="3 4">
    <name type="scientific">Mycobacterium asiaticum</name>
    <dbReference type="NCBI Taxonomy" id="1790"/>
    <lineage>
        <taxon>Bacteria</taxon>
        <taxon>Bacillati</taxon>
        <taxon>Actinomycetota</taxon>
        <taxon>Actinomycetes</taxon>
        <taxon>Mycobacteriales</taxon>
        <taxon>Mycobacteriaceae</taxon>
        <taxon>Mycobacterium</taxon>
    </lineage>
</organism>
<evidence type="ECO:0000313" key="4">
    <source>
        <dbReference type="Proteomes" id="UP000093819"/>
    </source>
</evidence>
<evidence type="ECO:0000256" key="2">
    <source>
        <dbReference type="SAM" id="Phobius"/>
    </source>
</evidence>
<name>A0A1A3NE31_MYCAS</name>
<evidence type="ECO:0000256" key="1">
    <source>
        <dbReference type="SAM" id="MobiDB-lite"/>
    </source>
</evidence>
<dbReference type="RefSeq" id="WP_065036217.1">
    <property type="nucleotide sequence ID" value="NZ_LZLR01000132.1"/>
</dbReference>
<sequence>MRGLTRVFTKYYGSHPLHLLTLVAGFALAGYVLVTITPTALWNPNTWWQSIIVWFAAAVIGHDLLLYPIYALADAVIGRSVPRRPAKIPAHNYLRIPALGAGLTLLVFLPGIIEQGAATYRAATGQTQQMFLGRWLILVAAMFAASAIVYVARVFRARRRPALLTGECSAASVEPVDSKQSGVAFTETRAEPQD</sequence>
<feature type="transmembrane region" description="Helical" evidence="2">
    <location>
        <begin position="47"/>
        <end position="72"/>
    </location>
</feature>
<evidence type="ECO:0000313" key="3">
    <source>
        <dbReference type="EMBL" id="OBK20373.1"/>
    </source>
</evidence>
<gene>
    <name evidence="3" type="ORF">A5635_25155</name>
</gene>
<dbReference type="EMBL" id="LZLR01000132">
    <property type="protein sequence ID" value="OBK20373.1"/>
    <property type="molecule type" value="Genomic_DNA"/>
</dbReference>
<accession>A0A1A3NE31</accession>
<protein>
    <submittedName>
        <fullName evidence="3">Uncharacterized protein</fullName>
    </submittedName>
</protein>
<keyword evidence="2" id="KW-0472">Membrane</keyword>
<feature type="transmembrane region" description="Helical" evidence="2">
    <location>
        <begin position="20"/>
        <end position="41"/>
    </location>
</feature>
<feature type="transmembrane region" description="Helical" evidence="2">
    <location>
        <begin position="93"/>
        <end position="113"/>
    </location>
</feature>
<dbReference type="Proteomes" id="UP000093819">
    <property type="component" value="Unassembled WGS sequence"/>
</dbReference>